<protein>
    <submittedName>
        <fullName evidence="2">Uncharacterized protein</fullName>
    </submittedName>
</protein>
<keyword evidence="3" id="KW-1185">Reference proteome</keyword>
<gene>
    <name evidence="2" type="ORF">ROHU_022167</name>
</gene>
<proteinExistence type="predicted"/>
<evidence type="ECO:0000313" key="2">
    <source>
        <dbReference type="EMBL" id="RXN24559.1"/>
    </source>
</evidence>
<accession>A0A498MSB7</accession>
<organism evidence="2 3">
    <name type="scientific">Labeo rohita</name>
    <name type="common">Indian major carp</name>
    <name type="synonym">Cyprinus rohita</name>
    <dbReference type="NCBI Taxonomy" id="84645"/>
    <lineage>
        <taxon>Eukaryota</taxon>
        <taxon>Metazoa</taxon>
        <taxon>Chordata</taxon>
        <taxon>Craniata</taxon>
        <taxon>Vertebrata</taxon>
        <taxon>Euteleostomi</taxon>
        <taxon>Actinopterygii</taxon>
        <taxon>Neopterygii</taxon>
        <taxon>Teleostei</taxon>
        <taxon>Ostariophysi</taxon>
        <taxon>Cypriniformes</taxon>
        <taxon>Cyprinidae</taxon>
        <taxon>Labeoninae</taxon>
        <taxon>Labeonini</taxon>
        <taxon>Labeo</taxon>
    </lineage>
</organism>
<dbReference type="Proteomes" id="UP000290572">
    <property type="component" value="Unassembled WGS sequence"/>
</dbReference>
<sequence>MCASDIPYRASHSPHDQSKEFGHVRKTKNRRALRTSRVRHKRFGVRFKDRGHPEFAAQQQFRVAENLAIYGFVARLYLSVTGWIFRFLDWNTSENPDKMVFVAVEITGPSSNSTTHEDDVPLSCSIRNEGFTVPCMSSSDVEACIKMFESHPGPLLFRNGKIIRQSEITNWNEFQLTGEQVCWIKLKRGNKIKSCHGVYLGNDYTLTACHTFEYSRLYDAYVFFPTTDFVLIYEAELPKEQNMFHDKDQCLVKLLGQTDVLGKGLLDCICAPSKNEDLYFYTFDSQGNLQMHTCKDIAYFSGMNGKSPKNELLMSTADPGKGTLTARSYLPCLPFLTD</sequence>
<feature type="compositionally biased region" description="Basic and acidic residues" evidence="1">
    <location>
        <begin position="13"/>
        <end position="23"/>
    </location>
</feature>
<name>A0A498MSB7_LABRO</name>
<dbReference type="EMBL" id="QBIY01012533">
    <property type="protein sequence ID" value="RXN24559.1"/>
    <property type="molecule type" value="Genomic_DNA"/>
</dbReference>
<reference evidence="2 3" key="1">
    <citation type="submission" date="2018-03" db="EMBL/GenBank/DDBJ databases">
        <title>Draft genome sequence of Rohu Carp (Labeo rohita).</title>
        <authorList>
            <person name="Das P."/>
            <person name="Kushwaha B."/>
            <person name="Joshi C.G."/>
            <person name="Kumar D."/>
            <person name="Nagpure N.S."/>
            <person name="Sahoo L."/>
            <person name="Das S.P."/>
            <person name="Bit A."/>
            <person name="Patnaik S."/>
            <person name="Meher P.K."/>
            <person name="Jayasankar P."/>
            <person name="Koringa P.G."/>
            <person name="Patel N.V."/>
            <person name="Hinsu A.T."/>
            <person name="Kumar R."/>
            <person name="Pandey M."/>
            <person name="Agarwal S."/>
            <person name="Srivastava S."/>
            <person name="Singh M."/>
            <person name="Iquebal M.A."/>
            <person name="Jaiswal S."/>
            <person name="Angadi U.B."/>
            <person name="Kumar N."/>
            <person name="Raza M."/>
            <person name="Shah T.M."/>
            <person name="Rai A."/>
            <person name="Jena J.K."/>
        </authorList>
    </citation>
    <scope>NUCLEOTIDE SEQUENCE [LARGE SCALE GENOMIC DNA]</scope>
    <source>
        <strain evidence="2">DASCIFA01</strain>
        <tissue evidence="2">Testis</tissue>
    </source>
</reference>
<feature type="region of interest" description="Disordered" evidence="1">
    <location>
        <begin position="1"/>
        <end position="29"/>
    </location>
</feature>
<evidence type="ECO:0000256" key="1">
    <source>
        <dbReference type="SAM" id="MobiDB-lite"/>
    </source>
</evidence>
<comment type="caution">
    <text evidence="2">The sequence shown here is derived from an EMBL/GenBank/DDBJ whole genome shotgun (WGS) entry which is preliminary data.</text>
</comment>
<dbReference type="AlphaFoldDB" id="A0A498MSB7"/>
<evidence type="ECO:0000313" key="3">
    <source>
        <dbReference type="Proteomes" id="UP000290572"/>
    </source>
</evidence>